<dbReference type="AlphaFoldDB" id="C6XS47"/>
<dbReference type="EMBL" id="CP001679">
    <property type="protein sequence ID" value="ACT60888.1"/>
    <property type="molecule type" value="Genomic_DNA"/>
</dbReference>
<dbReference type="RefSeq" id="WP_012778275.1">
    <property type="nucleotide sequence ID" value="NC_012983.1"/>
</dbReference>
<evidence type="ECO:0000313" key="1">
    <source>
        <dbReference type="EMBL" id="ACT60888.1"/>
    </source>
</evidence>
<dbReference type="InterPro" id="IPR029063">
    <property type="entry name" value="SAM-dependent_MTases_sf"/>
</dbReference>
<dbReference type="Proteomes" id="UP000002745">
    <property type="component" value="Plasmid pHbal01"/>
</dbReference>
<dbReference type="OrthoDB" id="210346at2"/>
<dbReference type="eggNOG" id="COG2227">
    <property type="taxonomic scope" value="Bacteria"/>
</dbReference>
<accession>C6XS47</accession>
<dbReference type="SUPFAM" id="SSF53335">
    <property type="entry name" value="S-adenosyl-L-methionine-dependent methyltransferases"/>
    <property type="match status" value="1"/>
</dbReference>
<organism evidence="1 2">
    <name type="scientific">Hirschia baltica (strain ATCC 49814 / DSM 5838 / IFAM 1418)</name>
    <dbReference type="NCBI Taxonomy" id="582402"/>
    <lineage>
        <taxon>Bacteria</taxon>
        <taxon>Pseudomonadati</taxon>
        <taxon>Pseudomonadota</taxon>
        <taxon>Alphaproteobacteria</taxon>
        <taxon>Hyphomonadales</taxon>
        <taxon>Hyphomonadaceae</taxon>
        <taxon>Hirschia</taxon>
    </lineage>
</organism>
<geneLocation type="plasmid" evidence="1 2">
    <name>pHbal01</name>
</geneLocation>
<keyword evidence="1" id="KW-0614">Plasmid</keyword>
<sequence length="242" mass="27234">MIRETFLQNSSTVESLLEIGPGASPIFAGSSVEYFDVMSADELRQRFSEHGAPIGNVPEHIHHVSRTANLADVDKKFAFAASSHNIEHQPNLVKHLQDVANLLEDNGAYLLIIPDKRYCFDHFVPETTLPDILGAYLENRTVHSARAVVADRILTGHNDAHRHWAGDHGAPKGHLFYPAAEEEWKKSEGGYIDVHAWQFTPDTFTRILFQLRELGLNPFLTDFVGETPHNRFEFCARLVKAP</sequence>
<reference evidence="2" key="1">
    <citation type="journal article" date="2011" name="J. Bacteriol.">
        <title>Genome sequences of eight morphologically diverse alphaproteobacteria.</title>
        <authorList>
            <consortium name="US DOE Joint Genome Institute"/>
            <person name="Brown P.J."/>
            <person name="Kysela D.T."/>
            <person name="Buechlein A."/>
            <person name="Hemmerich C."/>
            <person name="Brun Y.V."/>
        </authorList>
    </citation>
    <scope>NUCLEOTIDE SEQUENCE [LARGE SCALE GENOMIC DNA]</scope>
    <source>
        <strain evidence="2">ATCC 49814 / DSM 5838 / IFAM 1418</strain>
        <plasmid evidence="2">pHbal01</plasmid>
    </source>
</reference>
<keyword evidence="2" id="KW-1185">Reference proteome</keyword>
<protein>
    <recommendedName>
        <fullName evidence="3">Methyltransferase type 11</fullName>
    </recommendedName>
</protein>
<dbReference type="KEGG" id="hba:Hbal_3221"/>
<evidence type="ECO:0008006" key="3">
    <source>
        <dbReference type="Google" id="ProtNLM"/>
    </source>
</evidence>
<gene>
    <name evidence="1" type="ordered locus">Hbal_3221</name>
</gene>
<proteinExistence type="predicted"/>
<evidence type="ECO:0000313" key="2">
    <source>
        <dbReference type="Proteomes" id="UP000002745"/>
    </source>
</evidence>
<name>C6XS47_HIRBI</name>
<dbReference type="HOGENOM" id="CLU_060073_1_0_5"/>